<gene>
    <name evidence="2" type="ORF">ACFFGH_27890</name>
</gene>
<evidence type="ECO:0008006" key="4">
    <source>
        <dbReference type="Google" id="ProtNLM"/>
    </source>
</evidence>
<protein>
    <recommendedName>
        <fullName evidence="4">Chemotaxis protein</fullName>
    </recommendedName>
</protein>
<evidence type="ECO:0000313" key="2">
    <source>
        <dbReference type="EMBL" id="MFC0681670.1"/>
    </source>
</evidence>
<dbReference type="RefSeq" id="WP_386674716.1">
    <property type="nucleotide sequence ID" value="NZ_JBHLTG010000009.1"/>
</dbReference>
<evidence type="ECO:0000313" key="3">
    <source>
        <dbReference type="Proteomes" id="UP001589896"/>
    </source>
</evidence>
<name>A0ABV6RXG0_9GAMM</name>
<organism evidence="2 3">
    <name type="scientific">Lysobacter korlensis</name>
    <dbReference type="NCBI Taxonomy" id="553636"/>
    <lineage>
        <taxon>Bacteria</taxon>
        <taxon>Pseudomonadati</taxon>
        <taxon>Pseudomonadota</taxon>
        <taxon>Gammaproteobacteria</taxon>
        <taxon>Lysobacterales</taxon>
        <taxon>Lysobacteraceae</taxon>
        <taxon>Lysobacter</taxon>
    </lineage>
</organism>
<dbReference type="Proteomes" id="UP001589896">
    <property type="component" value="Unassembled WGS sequence"/>
</dbReference>
<evidence type="ECO:0000256" key="1">
    <source>
        <dbReference type="SAM" id="MobiDB-lite"/>
    </source>
</evidence>
<keyword evidence="3" id="KW-1185">Reference proteome</keyword>
<feature type="compositionally biased region" description="Basic and acidic residues" evidence="1">
    <location>
        <begin position="69"/>
        <end position="80"/>
    </location>
</feature>
<accession>A0ABV6RXG0</accession>
<proteinExistence type="predicted"/>
<sequence length="80" mass="8114">MTENTGTRGSAGADEDGRDATFDQTGGLMDELAGEGDGGGSDDLAPDEFGNPLRPGGQRGAVGDVADGEEPHLDPDERNP</sequence>
<reference evidence="2 3" key="1">
    <citation type="submission" date="2024-09" db="EMBL/GenBank/DDBJ databases">
        <authorList>
            <person name="Sun Q."/>
            <person name="Mori K."/>
        </authorList>
    </citation>
    <scope>NUCLEOTIDE SEQUENCE [LARGE SCALE GENOMIC DNA]</scope>
    <source>
        <strain evidence="2 3">KCTC 23076</strain>
    </source>
</reference>
<feature type="region of interest" description="Disordered" evidence="1">
    <location>
        <begin position="1"/>
        <end position="80"/>
    </location>
</feature>
<comment type="caution">
    <text evidence="2">The sequence shown here is derived from an EMBL/GenBank/DDBJ whole genome shotgun (WGS) entry which is preliminary data.</text>
</comment>
<dbReference type="EMBL" id="JBHLTG010000009">
    <property type="protein sequence ID" value="MFC0681670.1"/>
    <property type="molecule type" value="Genomic_DNA"/>
</dbReference>